<reference evidence="2 3" key="1">
    <citation type="journal article" date="2013" name="Genome Announc.">
        <title>Draft Genome Sequence of the Methanotrophic Gammaproteobacterium Methyloglobulus morosus DSM 22980 Strain KoM1.</title>
        <authorList>
            <person name="Poehlein A."/>
            <person name="Deutzmann J.S."/>
            <person name="Daniel R."/>
            <person name="Simeonova D.D."/>
        </authorList>
    </citation>
    <scope>NUCLEOTIDE SEQUENCE [LARGE SCALE GENOMIC DNA]</scope>
    <source>
        <strain evidence="2 3">KoM1</strain>
    </source>
</reference>
<keyword evidence="3" id="KW-1185">Reference proteome</keyword>
<gene>
    <name evidence="2" type="ORF">MGMO_44c00290</name>
</gene>
<accession>V5BYG4</accession>
<sequence length="277" mass="31151">MRINIFEGARRITKLIAVLWVIGGLILQFQSIKSPYLRTYFQVDSPGSVPIRMNGKNNGCENEDATEYVSAYTNTGTEVSATLCFKAKVINGGKKLIPVWKKVTDPKILAELNSTTETHVLHKYRVTSPDGKQFDITAPEGTTEQDVIDYAKTNYSELSKLQVQSKEQKQTSKDELGGTAKVFASIDDSKIQSQYVGFEKYSNEVSSYTKKVADSFKLYKADEEWADSEVWSVRLENIKECLLIVFGGLIFIWLFSWIVGWIVRGFLGIPTGQDTKP</sequence>
<evidence type="ECO:0000313" key="3">
    <source>
        <dbReference type="Proteomes" id="UP000017842"/>
    </source>
</evidence>
<keyword evidence="1" id="KW-1133">Transmembrane helix</keyword>
<dbReference type="STRING" id="1116472.MGMO_44c00290"/>
<dbReference type="Proteomes" id="UP000017842">
    <property type="component" value="Unassembled WGS sequence"/>
</dbReference>
<comment type="caution">
    <text evidence="2">The sequence shown here is derived from an EMBL/GenBank/DDBJ whole genome shotgun (WGS) entry which is preliminary data.</text>
</comment>
<name>V5BYG4_9GAMM</name>
<dbReference type="AlphaFoldDB" id="V5BYG4"/>
<protein>
    <recommendedName>
        <fullName evidence="4">Transmembrane protein</fullName>
    </recommendedName>
</protein>
<keyword evidence="1" id="KW-0812">Transmembrane</keyword>
<dbReference type="OrthoDB" id="8906018at2"/>
<evidence type="ECO:0008006" key="4">
    <source>
        <dbReference type="Google" id="ProtNLM"/>
    </source>
</evidence>
<feature type="transmembrane region" description="Helical" evidence="1">
    <location>
        <begin position="242"/>
        <end position="263"/>
    </location>
</feature>
<keyword evidence="1" id="KW-0472">Membrane</keyword>
<evidence type="ECO:0000313" key="2">
    <source>
        <dbReference type="EMBL" id="ESS72879.1"/>
    </source>
</evidence>
<evidence type="ECO:0000256" key="1">
    <source>
        <dbReference type="SAM" id="Phobius"/>
    </source>
</evidence>
<dbReference type="RefSeq" id="WP_023494129.1">
    <property type="nucleotide sequence ID" value="NZ_AYLO01000043.1"/>
</dbReference>
<feature type="transmembrane region" description="Helical" evidence="1">
    <location>
        <begin position="12"/>
        <end position="29"/>
    </location>
</feature>
<organism evidence="2 3">
    <name type="scientific">Methyloglobulus morosus KoM1</name>
    <dbReference type="NCBI Taxonomy" id="1116472"/>
    <lineage>
        <taxon>Bacteria</taxon>
        <taxon>Pseudomonadati</taxon>
        <taxon>Pseudomonadota</taxon>
        <taxon>Gammaproteobacteria</taxon>
        <taxon>Methylococcales</taxon>
        <taxon>Methylococcaceae</taxon>
        <taxon>Methyloglobulus</taxon>
    </lineage>
</organism>
<dbReference type="EMBL" id="AYLO01000043">
    <property type="protein sequence ID" value="ESS72879.1"/>
    <property type="molecule type" value="Genomic_DNA"/>
</dbReference>
<proteinExistence type="predicted"/>